<dbReference type="InterPro" id="IPR051808">
    <property type="entry name" value="Type_IV_pilus_biogenesis"/>
</dbReference>
<dbReference type="InterPro" id="IPR049371">
    <property type="entry name" value="GspD-like_N0"/>
</dbReference>
<evidence type="ECO:0000256" key="6">
    <source>
        <dbReference type="ARBA" id="ARBA00023136"/>
    </source>
</evidence>
<evidence type="ECO:0000256" key="2">
    <source>
        <dbReference type="ARBA" id="ARBA00006304"/>
    </source>
</evidence>
<dbReference type="Pfam" id="PF21305">
    <property type="entry name" value="type_II_gspD_N0"/>
    <property type="match status" value="1"/>
</dbReference>
<dbReference type="PANTHER" id="PTHR30604">
    <property type="entry name" value="PROTEIN TRANSPORT PROTEIN HOFQ"/>
    <property type="match status" value="1"/>
</dbReference>
<keyword evidence="5 9" id="KW-0732">Signal</keyword>
<dbReference type="InterPro" id="IPR001775">
    <property type="entry name" value="GspD/PilQ"/>
</dbReference>
<sequence length="639" mass="70380">MRKIISITTAILISGTAYAGNVESINAIYDGKQFEIDISASQTCKVIPEATRGKEIKVKLEDCTVSKLYNIGKRGNFVESAIIKPYNKGSLIDLSLLKKGELKVVQNGKQIKLIVKPADYVVPKFNTVRLKSGEKLIISLPKQPQKIEYSKSRNFVSVTVYGLKLKEGLYKVPSQSIESIQIQNSKNTSQIKVKVNAKAVEVNVGNNTISIVAFSIPEKKTYDKLAAKEDKTLKLTLKFTNADVRSVIKAIASAAGFNVVFDPEVKGTVNIDFSKPVPWKEALKAVLEPLNLTYIQAEDYIRILPKKKIIVQRKLEPVNSYIIKLQYVDAEKIAKKLNELFKFSNKEKIVTIPATNSLILNVTETHYKEIASVVKDIDRPEKQVMIKAKIIQIQSNAEKQLGFSWYISGFSHLGTPPATGLAGSYGFNTSGYNALISPDALSSSTPFANVPVGDSTLALGILNPSQTLRVELALKALEIDGGVQILSSPKVMTLNNQEASIEQGIEIPYTESTSTSAGTTTTVSFKKASLILKVKPHITGDNNIIMNIEVRKDSPNYEYTAITGNNEPAIDTRNVKSVVRIKNGDTVVIGGIYEKEKMKSSSRVPVLSRIPLLGWLFRSTDVQVKNTKLLIFITPEIIK</sequence>
<dbReference type="InterPro" id="IPR004846">
    <property type="entry name" value="T2SS/T3SS_dom"/>
</dbReference>
<dbReference type="InterPro" id="IPR013355">
    <property type="entry name" value="Pilus_4_PilQ"/>
</dbReference>
<evidence type="ECO:0000256" key="3">
    <source>
        <dbReference type="ARBA" id="ARBA00022448"/>
    </source>
</evidence>
<evidence type="ECO:0000256" key="4">
    <source>
        <dbReference type="ARBA" id="ARBA00022692"/>
    </source>
</evidence>
<evidence type="ECO:0000256" key="7">
    <source>
        <dbReference type="ARBA" id="ARBA00023237"/>
    </source>
</evidence>
<dbReference type="InterPro" id="IPR038591">
    <property type="entry name" value="NolW-like_sf"/>
</dbReference>
<dbReference type="Pfam" id="PF00263">
    <property type="entry name" value="Secretin"/>
    <property type="match status" value="1"/>
</dbReference>
<evidence type="ECO:0000259" key="12">
    <source>
        <dbReference type="Pfam" id="PF21305"/>
    </source>
</evidence>
<dbReference type="Proteomes" id="UP001157911">
    <property type="component" value="Unassembled WGS sequence"/>
</dbReference>
<evidence type="ECO:0000313" key="14">
    <source>
        <dbReference type="Proteomes" id="UP001157911"/>
    </source>
</evidence>
<evidence type="ECO:0000259" key="10">
    <source>
        <dbReference type="Pfam" id="PF00263"/>
    </source>
</evidence>
<feature type="chain" id="PRO_5047192864" evidence="9">
    <location>
        <begin position="20"/>
        <end position="639"/>
    </location>
</feature>
<comment type="similarity">
    <text evidence="2">Belongs to the bacterial secretin family. PilQ subfamily.</text>
</comment>
<feature type="domain" description="NolW-like" evidence="11">
    <location>
        <begin position="322"/>
        <end position="383"/>
    </location>
</feature>
<proteinExistence type="inferred from homology"/>
<gene>
    <name evidence="13" type="ORF">SAMN06265339_0240</name>
</gene>
<dbReference type="PANTHER" id="PTHR30604:SF1">
    <property type="entry name" value="DNA UTILIZATION PROTEIN HOFQ"/>
    <property type="match status" value="1"/>
</dbReference>
<keyword evidence="7" id="KW-0998">Cell outer membrane</keyword>
<keyword evidence="4" id="KW-0812">Transmembrane</keyword>
<evidence type="ECO:0000259" key="11">
    <source>
        <dbReference type="Pfam" id="PF03958"/>
    </source>
</evidence>
<keyword evidence="14" id="KW-1185">Reference proteome</keyword>
<keyword evidence="6" id="KW-0472">Membrane</keyword>
<evidence type="ECO:0000313" key="13">
    <source>
        <dbReference type="EMBL" id="SMP04606.1"/>
    </source>
</evidence>
<dbReference type="Gene3D" id="3.55.50.30">
    <property type="match status" value="1"/>
</dbReference>
<protein>
    <submittedName>
        <fullName evidence="13">Type IV pilus assembly protein PilQ</fullName>
    </submittedName>
</protein>
<name>A0ABY1NA80_9BACT</name>
<feature type="domain" description="Type II/III secretion system secretin-like" evidence="10">
    <location>
        <begin position="476"/>
        <end position="639"/>
    </location>
</feature>
<accession>A0ABY1NA80</accession>
<organism evidence="13 14">
    <name type="scientific">Desulfurobacterium pacificum</name>
    <dbReference type="NCBI Taxonomy" id="240166"/>
    <lineage>
        <taxon>Bacteria</taxon>
        <taxon>Pseudomonadati</taxon>
        <taxon>Aquificota</taxon>
        <taxon>Aquificia</taxon>
        <taxon>Desulfurobacteriales</taxon>
        <taxon>Desulfurobacteriaceae</taxon>
        <taxon>Desulfurobacterium</taxon>
    </lineage>
</organism>
<dbReference type="Gene3D" id="3.30.1370.120">
    <property type="match status" value="1"/>
</dbReference>
<evidence type="ECO:0000256" key="9">
    <source>
        <dbReference type="SAM" id="SignalP"/>
    </source>
</evidence>
<dbReference type="PRINTS" id="PR00811">
    <property type="entry name" value="BCTERIALGSPD"/>
</dbReference>
<keyword evidence="3 8" id="KW-0813">Transport</keyword>
<dbReference type="EMBL" id="FXUB01000001">
    <property type="protein sequence ID" value="SMP04606.1"/>
    <property type="molecule type" value="Genomic_DNA"/>
</dbReference>
<feature type="domain" description="GspD-like N0" evidence="12">
    <location>
        <begin position="237"/>
        <end position="293"/>
    </location>
</feature>
<dbReference type="PROSITE" id="PS00875">
    <property type="entry name" value="T2SP_D"/>
    <property type="match status" value="1"/>
</dbReference>
<evidence type="ECO:0000256" key="5">
    <source>
        <dbReference type="ARBA" id="ARBA00022729"/>
    </source>
</evidence>
<feature type="signal peptide" evidence="9">
    <location>
        <begin position="1"/>
        <end position="19"/>
    </location>
</feature>
<evidence type="ECO:0000256" key="1">
    <source>
        <dbReference type="ARBA" id="ARBA00004442"/>
    </source>
</evidence>
<dbReference type="InterPro" id="IPR005644">
    <property type="entry name" value="NolW-like"/>
</dbReference>
<dbReference type="RefSeq" id="WP_283399749.1">
    <property type="nucleotide sequence ID" value="NZ_FXUB01000001.1"/>
</dbReference>
<evidence type="ECO:0000256" key="8">
    <source>
        <dbReference type="RuleBase" id="RU004004"/>
    </source>
</evidence>
<dbReference type="InterPro" id="IPR004845">
    <property type="entry name" value="T2SS_GspD_CS"/>
</dbReference>
<dbReference type="NCBIfam" id="TIGR02515">
    <property type="entry name" value="IV_pilus_PilQ"/>
    <property type="match status" value="1"/>
</dbReference>
<reference evidence="13 14" key="1">
    <citation type="submission" date="2017-05" db="EMBL/GenBank/DDBJ databases">
        <authorList>
            <person name="Varghese N."/>
            <person name="Submissions S."/>
        </authorList>
    </citation>
    <scope>NUCLEOTIDE SEQUENCE [LARGE SCALE GENOMIC DNA]</scope>
    <source>
        <strain evidence="13 14">DSM 15522</strain>
    </source>
</reference>
<comment type="caution">
    <text evidence="13">The sequence shown here is derived from an EMBL/GenBank/DDBJ whole genome shotgun (WGS) entry which is preliminary data.</text>
</comment>
<comment type="subcellular location">
    <subcellularLocation>
        <location evidence="1 8">Cell outer membrane</location>
    </subcellularLocation>
</comment>
<dbReference type="Pfam" id="PF03958">
    <property type="entry name" value="Secretin_N"/>
    <property type="match status" value="1"/>
</dbReference>